<dbReference type="EMBL" id="RJKE01000001">
    <property type="protein sequence ID" value="ROO90397.1"/>
    <property type="molecule type" value="Genomic_DNA"/>
</dbReference>
<sequence length="499" mass="52973">MDGRAKARAAAVTLMALAVITACTTTDTPAPATPAPAGPSEAFVSGTIAWKDCGDGFQCGTLDVPVDYAAPSGEKIPLSLIKLPATGTKKGSLLTNPGGPGGSGVNFVRMSGRTFGESLRRDFDLIGFDPRGVGASEPVQCLTDAQLDTYLKTDMSPDSDAELQKLEKVSKGFAEGCEEHSADLLAHVGTKDAARDMDAIRAAVGDEKLTYYGASYGTYLGAWYAEQFPQNVRALVLDGALDPSLTAAETNIQQAKGFETALRAFTEDCVKQPDCPLGTDVDAGMKKITQLLEKADKQALKNTSDTRKVEQSLVTWGLATPLYQREAWPMLRIALAQAMKGDGTSLLRFADLLVEREQNGTFSNQTESNMAVNCVDKPNPDVAGFQAEADTAAAAAPNFGEFIVWNTLPCAYWPVKSAEEPRALRAAGSAPILVVGTTRDPATPYQWAKNLASQLENGHLLTYDGDGHTAYLSGPPCIRNAIDTYLTAGTLPPENTTCT</sequence>
<evidence type="ECO:0000256" key="2">
    <source>
        <dbReference type="ARBA" id="ARBA00022729"/>
    </source>
</evidence>
<dbReference type="PANTHER" id="PTHR43248:SF29">
    <property type="entry name" value="TRIPEPTIDYL AMINOPEPTIDASE"/>
    <property type="match status" value="1"/>
</dbReference>
<reference evidence="6 7" key="1">
    <citation type="submission" date="2018-11" db="EMBL/GenBank/DDBJ databases">
        <title>Sequencing the genomes of 1000 actinobacteria strains.</title>
        <authorList>
            <person name="Klenk H.-P."/>
        </authorList>
    </citation>
    <scope>NUCLEOTIDE SEQUENCE [LARGE SCALE GENOMIC DNA]</scope>
    <source>
        <strain evidence="6 7">DSM 44254</strain>
    </source>
</reference>
<keyword evidence="2 4" id="KW-0732">Signal</keyword>
<gene>
    <name evidence="6" type="ORF">EDD29_8121</name>
</gene>
<dbReference type="Proteomes" id="UP000272400">
    <property type="component" value="Unassembled WGS sequence"/>
</dbReference>
<organism evidence="6 7">
    <name type="scientific">Actinocorallia herbida</name>
    <dbReference type="NCBI Taxonomy" id="58109"/>
    <lineage>
        <taxon>Bacteria</taxon>
        <taxon>Bacillati</taxon>
        <taxon>Actinomycetota</taxon>
        <taxon>Actinomycetes</taxon>
        <taxon>Streptosporangiales</taxon>
        <taxon>Thermomonosporaceae</taxon>
        <taxon>Actinocorallia</taxon>
    </lineage>
</organism>
<evidence type="ECO:0000313" key="6">
    <source>
        <dbReference type="EMBL" id="ROO90397.1"/>
    </source>
</evidence>
<dbReference type="Gene3D" id="3.40.50.1820">
    <property type="entry name" value="alpha/beta hydrolase"/>
    <property type="match status" value="1"/>
</dbReference>
<dbReference type="GO" id="GO:0016787">
    <property type="term" value="F:hydrolase activity"/>
    <property type="evidence" value="ECO:0007669"/>
    <property type="project" value="UniProtKB-KW"/>
</dbReference>
<dbReference type="InterPro" id="IPR013595">
    <property type="entry name" value="Pept_S33_TAP-like_C"/>
</dbReference>
<dbReference type="Pfam" id="PF08386">
    <property type="entry name" value="Abhydrolase_4"/>
    <property type="match status" value="1"/>
</dbReference>
<keyword evidence="3 6" id="KW-0378">Hydrolase</keyword>
<evidence type="ECO:0000256" key="1">
    <source>
        <dbReference type="ARBA" id="ARBA00010088"/>
    </source>
</evidence>
<dbReference type="PANTHER" id="PTHR43248">
    <property type="entry name" value="2-SUCCINYL-6-HYDROXY-2,4-CYCLOHEXADIENE-1-CARBOXYLATE SYNTHASE"/>
    <property type="match status" value="1"/>
</dbReference>
<comment type="similarity">
    <text evidence="1">Belongs to the peptidase S33 family.</text>
</comment>
<dbReference type="InterPro" id="IPR029058">
    <property type="entry name" value="AB_hydrolase_fold"/>
</dbReference>
<evidence type="ECO:0000256" key="3">
    <source>
        <dbReference type="ARBA" id="ARBA00022801"/>
    </source>
</evidence>
<accession>A0A3N1DA49</accession>
<keyword evidence="7" id="KW-1185">Reference proteome</keyword>
<proteinExistence type="inferred from homology"/>
<comment type="caution">
    <text evidence="6">The sequence shown here is derived from an EMBL/GenBank/DDBJ whole genome shotgun (WGS) entry which is preliminary data.</text>
</comment>
<evidence type="ECO:0000313" key="7">
    <source>
        <dbReference type="Proteomes" id="UP000272400"/>
    </source>
</evidence>
<feature type="domain" description="Peptidase S33 tripeptidyl aminopeptidase-like C-terminal" evidence="5">
    <location>
        <begin position="397"/>
        <end position="498"/>
    </location>
</feature>
<dbReference type="SUPFAM" id="SSF53474">
    <property type="entry name" value="alpha/beta-Hydrolases"/>
    <property type="match status" value="1"/>
</dbReference>
<protein>
    <submittedName>
        <fullName evidence="6">Alpha/beta hydrolase family protein</fullName>
    </submittedName>
</protein>
<evidence type="ECO:0000256" key="4">
    <source>
        <dbReference type="SAM" id="SignalP"/>
    </source>
</evidence>
<dbReference type="PROSITE" id="PS51257">
    <property type="entry name" value="PROKAR_LIPOPROTEIN"/>
    <property type="match status" value="1"/>
</dbReference>
<feature type="chain" id="PRO_5038840866" evidence="4">
    <location>
        <begin position="25"/>
        <end position="499"/>
    </location>
</feature>
<dbReference type="AlphaFoldDB" id="A0A3N1DA49"/>
<feature type="signal peptide" evidence="4">
    <location>
        <begin position="1"/>
        <end position="24"/>
    </location>
</feature>
<evidence type="ECO:0000259" key="5">
    <source>
        <dbReference type="Pfam" id="PF08386"/>
    </source>
</evidence>
<name>A0A3N1DA49_9ACTN</name>
<dbReference type="InterPro" id="IPR051601">
    <property type="entry name" value="Serine_prot/Carboxylest_S33"/>
</dbReference>